<dbReference type="PANTHER" id="PTHR34069">
    <property type="entry name" value="3-OXOACYL-[ACYL-CARRIER-PROTEIN] SYNTHASE 3"/>
    <property type="match status" value="1"/>
</dbReference>
<keyword evidence="1" id="KW-0808">Transferase</keyword>
<dbReference type="InterPro" id="IPR013747">
    <property type="entry name" value="ACP_syn_III_C"/>
</dbReference>
<evidence type="ECO:0000259" key="3">
    <source>
        <dbReference type="Pfam" id="PF08541"/>
    </source>
</evidence>
<evidence type="ECO:0000259" key="4">
    <source>
        <dbReference type="Pfam" id="PF08545"/>
    </source>
</evidence>
<dbReference type="InterPro" id="IPR016039">
    <property type="entry name" value="Thiolase-like"/>
</dbReference>
<dbReference type="SUPFAM" id="SSF53901">
    <property type="entry name" value="Thiolase-like"/>
    <property type="match status" value="1"/>
</dbReference>
<proteinExistence type="predicted"/>
<keyword evidence="2" id="KW-0012">Acyltransferase</keyword>
<dbReference type="Pfam" id="PF08541">
    <property type="entry name" value="ACP_syn_III_C"/>
    <property type="match status" value="1"/>
</dbReference>
<gene>
    <name evidence="5" type="ORF">APE01nite_03020</name>
</gene>
<evidence type="ECO:0000313" key="6">
    <source>
        <dbReference type="Proteomes" id="UP000317730"/>
    </source>
</evidence>
<dbReference type="Gene3D" id="3.40.47.10">
    <property type="match status" value="1"/>
</dbReference>
<keyword evidence="6" id="KW-1185">Reference proteome</keyword>
<evidence type="ECO:0000313" key="5">
    <source>
        <dbReference type="EMBL" id="GEB84505.1"/>
    </source>
</evidence>
<comment type="caution">
    <text evidence="5">The sequence shown here is derived from an EMBL/GenBank/DDBJ whole genome shotgun (WGS) entry which is preliminary data.</text>
</comment>
<dbReference type="NCBIfam" id="NF006829">
    <property type="entry name" value="PRK09352.1"/>
    <property type="match status" value="1"/>
</dbReference>
<dbReference type="RefSeq" id="WP_141374436.1">
    <property type="nucleotide sequence ID" value="NZ_BAPL01000017.1"/>
</dbReference>
<dbReference type="GO" id="GO:0004315">
    <property type="term" value="F:3-oxoacyl-[acyl-carrier-protein] synthase activity"/>
    <property type="evidence" value="ECO:0007669"/>
    <property type="project" value="InterPro"/>
</dbReference>
<dbReference type="CDD" id="cd00830">
    <property type="entry name" value="KAS_III"/>
    <property type="match status" value="1"/>
</dbReference>
<dbReference type="EMBL" id="BJMV01000001">
    <property type="protein sequence ID" value="GEB84505.1"/>
    <property type="molecule type" value="Genomic_DNA"/>
</dbReference>
<dbReference type="Pfam" id="PF08545">
    <property type="entry name" value="ACP_syn_III"/>
    <property type="match status" value="1"/>
</dbReference>
<reference evidence="5 6" key="1">
    <citation type="submission" date="2019-06" db="EMBL/GenBank/DDBJ databases">
        <title>Whole genome shotgun sequence of Acetobacter peroxydans NBRC 13755.</title>
        <authorList>
            <person name="Hosoyama A."/>
            <person name="Uohara A."/>
            <person name="Ohji S."/>
            <person name="Ichikawa N."/>
        </authorList>
    </citation>
    <scope>NUCLEOTIDE SEQUENCE [LARGE SCALE GENOMIC DNA]</scope>
    <source>
        <strain evidence="5 6">NBRC 13755</strain>
    </source>
</reference>
<evidence type="ECO:0000256" key="2">
    <source>
        <dbReference type="ARBA" id="ARBA00023315"/>
    </source>
</evidence>
<dbReference type="InterPro" id="IPR013751">
    <property type="entry name" value="ACP_syn_III_N"/>
</dbReference>
<evidence type="ECO:0000256" key="1">
    <source>
        <dbReference type="ARBA" id="ARBA00022679"/>
    </source>
</evidence>
<dbReference type="PANTHER" id="PTHR34069:SF2">
    <property type="entry name" value="BETA-KETOACYL-[ACYL-CARRIER-PROTEIN] SYNTHASE III"/>
    <property type="match status" value="1"/>
</dbReference>
<feature type="domain" description="Beta-ketoacyl-[acyl-carrier-protein] synthase III C-terminal" evidence="3">
    <location>
        <begin position="239"/>
        <end position="326"/>
    </location>
</feature>
<dbReference type="GO" id="GO:0044550">
    <property type="term" value="P:secondary metabolite biosynthetic process"/>
    <property type="evidence" value="ECO:0007669"/>
    <property type="project" value="TreeGrafter"/>
</dbReference>
<sequence length="339" mass="35843">MSKNSVKGVTIQGVSCAVPRKQLDNQSFLDRFDEKTIADVAKLTGVLTRHIAEPGQTAGDLCFAAAERLLADLQWAPDSVDALIFVSQTPDQRMPATACILHGRLGLSTECQAFDVGLGCSGYVYGTWLAAALISAGLRRVLLLAGDTSSQMLDPDDRGTAMLFGDAGSATAFEYNEHAPLTYFELGTDGTGAQLLTVPAGGYRLCGPASARDNTLHMDGSAVFGFTISTVPPLIKSILQQANLTISDVDTFALHQANKFILQHIEKKLKIPAGALPINIEQFGNTSSASVPLLLCTNTAERITGSPTTLLMAGFGVGLSWGAAVFSDVRLQSTSVFEV</sequence>
<dbReference type="OrthoDB" id="9815506at2"/>
<name>A0A4Y3TUS7_9PROT</name>
<dbReference type="AlphaFoldDB" id="A0A4Y3TUS7"/>
<dbReference type="GO" id="GO:0006633">
    <property type="term" value="P:fatty acid biosynthetic process"/>
    <property type="evidence" value="ECO:0007669"/>
    <property type="project" value="InterPro"/>
</dbReference>
<feature type="domain" description="Beta-ketoacyl-[acyl-carrier-protein] synthase III N-terminal" evidence="4">
    <location>
        <begin position="114"/>
        <end position="190"/>
    </location>
</feature>
<accession>A0A4Y3TUS7</accession>
<organism evidence="5 6">
    <name type="scientific">Acetobacter peroxydans</name>
    <dbReference type="NCBI Taxonomy" id="104098"/>
    <lineage>
        <taxon>Bacteria</taxon>
        <taxon>Pseudomonadati</taxon>
        <taxon>Pseudomonadota</taxon>
        <taxon>Alphaproteobacteria</taxon>
        <taxon>Acetobacterales</taxon>
        <taxon>Acetobacteraceae</taxon>
        <taxon>Acetobacter</taxon>
    </lineage>
</organism>
<protein>
    <submittedName>
        <fullName evidence="5">3-oxoacyl-ACP synthase</fullName>
    </submittedName>
</protein>
<dbReference type="Proteomes" id="UP000317730">
    <property type="component" value="Unassembled WGS sequence"/>
</dbReference>